<dbReference type="Proteomes" id="UP001276659">
    <property type="component" value="Unassembled WGS sequence"/>
</dbReference>
<evidence type="ECO:0000256" key="1">
    <source>
        <dbReference type="SAM" id="MobiDB-lite"/>
    </source>
</evidence>
<gene>
    <name evidence="3" type="ORF">OEA41_001467</name>
</gene>
<name>A0AAD9ZD98_9LECA</name>
<dbReference type="EMBL" id="JASNWA010000006">
    <property type="protein sequence ID" value="KAK3174223.1"/>
    <property type="molecule type" value="Genomic_DNA"/>
</dbReference>
<feature type="chain" id="PRO_5042035525" evidence="2">
    <location>
        <begin position="24"/>
        <end position="405"/>
    </location>
</feature>
<feature type="region of interest" description="Disordered" evidence="1">
    <location>
        <begin position="67"/>
        <end position="87"/>
    </location>
</feature>
<organism evidence="3 4">
    <name type="scientific">Lepraria neglecta</name>
    <dbReference type="NCBI Taxonomy" id="209136"/>
    <lineage>
        <taxon>Eukaryota</taxon>
        <taxon>Fungi</taxon>
        <taxon>Dikarya</taxon>
        <taxon>Ascomycota</taxon>
        <taxon>Pezizomycotina</taxon>
        <taxon>Lecanoromycetes</taxon>
        <taxon>OSLEUM clade</taxon>
        <taxon>Lecanoromycetidae</taxon>
        <taxon>Lecanorales</taxon>
        <taxon>Lecanorineae</taxon>
        <taxon>Stereocaulaceae</taxon>
        <taxon>Lepraria</taxon>
    </lineage>
</organism>
<dbReference type="AlphaFoldDB" id="A0AAD9ZD98"/>
<accession>A0AAD9ZD98</accession>
<evidence type="ECO:0000256" key="2">
    <source>
        <dbReference type="SAM" id="SignalP"/>
    </source>
</evidence>
<protein>
    <submittedName>
        <fullName evidence="3">Uncharacterized protein</fullName>
    </submittedName>
</protein>
<comment type="caution">
    <text evidence="3">The sequence shown here is derived from an EMBL/GenBank/DDBJ whole genome shotgun (WGS) entry which is preliminary data.</text>
</comment>
<proteinExistence type="predicted"/>
<evidence type="ECO:0000313" key="4">
    <source>
        <dbReference type="Proteomes" id="UP001276659"/>
    </source>
</evidence>
<keyword evidence="4" id="KW-1185">Reference proteome</keyword>
<evidence type="ECO:0000313" key="3">
    <source>
        <dbReference type="EMBL" id="KAK3174223.1"/>
    </source>
</evidence>
<reference evidence="3" key="1">
    <citation type="submission" date="2022-11" db="EMBL/GenBank/DDBJ databases">
        <title>Chromosomal genome sequence assembly and mating type (MAT) locus characterization of the leprose asexual lichenized fungus Lepraria neglecta (Nyl.) Erichsen.</title>
        <authorList>
            <person name="Allen J.L."/>
            <person name="Pfeffer B."/>
        </authorList>
    </citation>
    <scope>NUCLEOTIDE SEQUENCE</scope>
    <source>
        <strain evidence="3">Allen 5258</strain>
    </source>
</reference>
<sequence>MGAVQRFATVFALLLVLAQLTTAAPQPEGLVQLNGRDTIPPPPVITNGGYHYAPGVDVNDDSFTTPAPPTIQNGGLHFAPTPTSPSDGDTFATPAAPTITTMENRPPVIITGMSQLITSHMPVLTICPLPLPGPFVPSASGFPTAAYNSSTPLIPSGILHPRQLIDLKTVPVPPIKTAPFPSLHSPNISCSISYTPTTTPACHTALSPLAAPVLPITACDQSVAFSSEYGYRLVPGKSASVETLTTYFVAPWQNLHPGMVPMGNVPVVVCSSGHTDCTTESEFWEGTITETYTTGFTTVDFEATITGVSFSSSVSDFCVLMLVQPANVIVGDLTTVAVSGTEPTTVSISTMMETTQTSTGLGIHRGVTVTESSGDGVGNVMTTVLHATTRTMTLPGISGSEDVDG</sequence>
<keyword evidence="2" id="KW-0732">Signal</keyword>
<feature type="signal peptide" evidence="2">
    <location>
        <begin position="1"/>
        <end position="23"/>
    </location>
</feature>